<evidence type="ECO:0000313" key="2">
    <source>
        <dbReference type="EMBL" id="KAJ9604665.1"/>
    </source>
</evidence>
<keyword evidence="1" id="KW-1133">Transmembrane helix</keyword>
<dbReference type="EMBL" id="JAPDRK010000018">
    <property type="protein sequence ID" value="KAJ9604665.1"/>
    <property type="molecule type" value="Genomic_DNA"/>
</dbReference>
<evidence type="ECO:0000313" key="3">
    <source>
        <dbReference type="Proteomes" id="UP001172673"/>
    </source>
</evidence>
<name>A0AA38X0R4_9EURO</name>
<dbReference type="AlphaFoldDB" id="A0AA38X0R4"/>
<comment type="caution">
    <text evidence="2">The sequence shown here is derived from an EMBL/GenBank/DDBJ whole genome shotgun (WGS) entry which is preliminary data.</text>
</comment>
<organism evidence="2 3">
    <name type="scientific">Cladophialophora chaetospira</name>
    <dbReference type="NCBI Taxonomy" id="386627"/>
    <lineage>
        <taxon>Eukaryota</taxon>
        <taxon>Fungi</taxon>
        <taxon>Dikarya</taxon>
        <taxon>Ascomycota</taxon>
        <taxon>Pezizomycotina</taxon>
        <taxon>Eurotiomycetes</taxon>
        <taxon>Chaetothyriomycetidae</taxon>
        <taxon>Chaetothyriales</taxon>
        <taxon>Herpotrichiellaceae</taxon>
        <taxon>Cladophialophora</taxon>
    </lineage>
</organism>
<evidence type="ECO:0000256" key="1">
    <source>
        <dbReference type="SAM" id="Phobius"/>
    </source>
</evidence>
<proteinExistence type="predicted"/>
<accession>A0AA38X0R4</accession>
<feature type="transmembrane region" description="Helical" evidence="1">
    <location>
        <begin position="28"/>
        <end position="46"/>
    </location>
</feature>
<feature type="transmembrane region" description="Helical" evidence="1">
    <location>
        <begin position="352"/>
        <end position="375"/>
    </location>
</feature>
<reference evidence="2" key="1">
    <citation type="submission" date="2022-10" db="EMBL/GenBank/DDBJ databases">
        <title>Culturing micro-colonial fungi from biological soil crusts in the Mojave desert and describing Neophaeococcomyces mojavensis, and introducing the new genera and species Taxawa tesnikishii.</title>
        <authorList>
            <person name="Kurbessoian T."/>
            <person name="Stajich J.E."/>
        </authorList>
    </citation>
    <scope>NUCLEOTIDE SEQUENCE</scope>
    <source>
        <strain evidence="2">TK_41</strain>
    </source>
</reference>
<dbReference type="Proteomes" id="UP001172673">
    <property type="component" value="Unassembled WGS sequence"/>
</dbReference>
<protein>
    <submittedName>
        <fullName evidence="2">Uncharacterized protein</fullName>
    </submittedName>
</protein>
<keyword evidence="1" id="KW-0472">Membrane</keyword>
<sequence length="432" mass="50174">MAPLTPTAHNTTLVGFTPESSDRGTFGILNPCLAVLFLNTWTVFHVNIPSERLLRSRRRWWLHRLKIWIITIIVPDGISTVAFNQWREARRSIRTIQPIYAWWTIKHGFYAEMGGFRVVDDSSGQEYAFRAAQLSWLLARQELELPEVSQEELDDKSDADWIAKTIACGQSLWFLINAMARLSSGMPLTTLEIEVLPFIATTWWTYLFWWQKPVNILLPTKVHVLKLEEATLIDLARETCHPEQGPAWWRPVPREIHERGWDFYWFEKPLDTNTWRGVSTLDAMPTNLKRLVKGTPAQSKVEVWYRPAVNEMHPSEWTWLDDLIIYLLGMFINAALLGAWEFHFPSELESKLWKAAVVTMMGSITLWWPLAWLLRFWLRPTSLAKHSAFYALMGVYMAGRVYVIFEPFVGLRLLPANAYRAVSWSIFVAHIG</sequence>
<dbReference type="PANTHER" id="PTHR35043">
    <property type="entry name" value="TRANSCRIPTION FACTOR DOMAIN-CONTAINING PROTEIN"/>
    <property type="match status" value="1"/>
</dbReference>
<feature type="transmembrane region" description="Helical" evidence="1">
    <location>
        <begin position="387"/>
        <end position="405"/>
    </location>
</feature>
<dbReference type="PANTHER" id="PTHR35043:SF7">
    <property type="entry name" value="TRANSCRIPTION FACTOR DOMAIN-CONTAINING PROTEIN"/>
    <property type="match status" value="1"/>
</dbReference>
<gene>
    <name evidence="2" type="ORF">H2200_010779</name>
</gene>
<keyword evidence="1" id="KW-0812">Transmembrane</keyword>
<feature type="transmembrane region" description="Helical" evidence="1">
    <location>
        <begin position="323"/>
        <end position="340"/>
    </location>
</feature>
<keyword evidence="3" id="KW-1185">Reference proteome</keyword>